<keyword evidence="2" id="KW-1185">Reference proteome</keyword>
<evidence type="ECO:0000313" key="2">
    <source>
        <dbReference type="Proteomes" id="UP000093391"/>
    </source>
</evidence>
<dbReference type="Proteomes" id="UP000093391">
    <property type="component" value="Chromosome"/>
</dbReference>
<gene>
    <name evidence="1" type="ORF">BFG52_08035</name>
</gene>
<dbReference type="KEGG" id="ala:BFG52_08035"/>
<dbReference type="OrthoDB" id="6288344at2"/>
<organism evidence="1 2">
    <name type="scientific">Acinetobacter larvae</name>
    <dbReference type="NCBI Taxonomy" id="1789224"/>
    <lineage>
        <taxon>Bacteria</taxon>
        <taxon>Pseudomonadati</taxon>
        <taxon>Pseudomonadota</taxon>
        <taxon>Gammaproteobacteria</taxon>
        <taxon>Moraxellales</taxon>
        <taxon>Moraxellaceae</taxon>
        <taxon>Acinetobacter</taxon>
    </lineage>
</organism>
<proteinExistence type="predicted"/>
<accession>A0A1B2LZV4</accession>
<sequence length="88" mass="10467">MNLLRNPWSIRFVVENFGFVLRYDNPVHGYEAEYAKIDELSVLPKILDEFSVSEDDYKKWLKIIFYFIVVDNNHGSNSTFLDKLLKTF</sequence>
<name>A0A1B2LZV4_9GAMM</name>
<dbReference type="AlphaFoldDB" id="A0A1B2LZV4"/>
<protein>
    <submittedName>
        <fullName evidence="1">Uncharacterized protein</fullName>
    </submittedName>
</protein>
<reference evidence="1 2" key="1">
    <citation type="submission" date="2016-08" db="EMBL/GenBank/DDBJ databases">
        <authorList>
            <person name="Seilhamer J.J."/>
        </authorList>
    </citation>
    <scope>NUCLEOTIDE SEQUENCE [LARGE SCALE GENOMIC DNA]</scope>
    <source>
        <strain evidence="1 2">BRTC-1</strain>
    </source>
</reference>
<dbReference type="EMBL" id="CP016895">
    <property type="protein sequence ID" value="AOA58313.1"/>
    <property type="molecule type" value="Genomic_DNA"/>
</dbReference>
<evidence type="ECO:0000313" key="1">
    <source>
        <dbReference type="EMBL" id="AOA58313.1"/>
    </source>
</evidence>
<dbReference type="RefSeq" id="WP_067554498.1">
    <property type="nucleotide sequence ID" value="NZ_CP016895.1"/>
</dbReference>